<dbReference type="GO" id="GO:0008168">
    <property type="term" value="F:methyltransferase activity"/>
    <property type="evidence" value="ECO:0007669"/>
    <property type="project" value="UniProtKB-KW"/>
</dbReference>
<evidence type="ECO:0000259" key="2">
    <source>
        <dbReference type="Pfam" id="PF08242"/>
    </source>
</evidence>
<feature type="compositionally biased region" description="Gly residues" evidence="1">
    <location>
        <begin position="62"/>
        <end position="71"/>
    </location>
</feature>
<dbReference type="Pfam" id="PF08242">
    <property type="entry name" value="Methyltransf_12"/>
    <property type="match status" value="1"/>
</dbReference>
<dbReference type="InterPro" id="IPR050508">
    <property type="entry name" value="Methyltransf_Superfamily"/>
</dbReference>
<dbReference type="AlphaFoldDB" id="A0A918NJB9"/>
<dbReference type="InterPro" id="IPR013217">
    <property type="entry name" value="Methyltransf_12"/>
</dbReference>
<feature type="domain" description="Methyltransferase type 12" evidence="2">
    <location>
        <begin position="119"/>
        <end position="217"/>
    </location>
</feature>
<keyword evidence="3" id="KW-0808">Transferase</keyword>
<keyword evidence="3" id="KW-0489">Methyltransferase</keyword>
<organism evidence="3 4">
    <name type="scientific">Streptomyces minutiscleroticus</name>
    <dbReference type="NCBI Taxonomy" id="68238"/>
    <lineage>
        <taxon>Bacteria</taxon>
        <taxon>Bacillati</taxon>
        <taxon>Actinomycetota</taxon>
        <taxon>Actinomycetes</taxon>
        <taxon>Kitasatosporales</taxon>
        <taxon>Streptomycetaceae</taxon>
        <taxon>Streptomyces</taxon>
    </lineage>
</organism>
<comment type="caution">
    <text evidence="3">The sequence shown here is derived from an EMBL/GenBank/DDBJ whole genome shotgun (WGS) entry which is preliminary data.</text>
</comment>
<evidence type="ECO:0000313" key="3">
    <source>
        <dbReference type="EMBL" id="GGX72004.1"/>
    </source>
</evidence>
<feature type="compositionally biased region" description="Low complexity" evidence="1">
    <location>
        <begin position="1"/>
        <end position="17"/>
    </location>
</feature>
<dbReference type="InterPro" id="IPR029063">
    <property type="entry name" value="SAM-dependent_MTases_sf"/>
</dbReference>
<reference evidence="3" key="1">
    <citation type="journal article" date="2014" name="Int. J. Syst. Evol. Microbiol.">
        <title>Complete genome sequence of Corynebacterium casei LMG S-19264T (=DSM 44701T), isolated from a smear-ripened cheese.</title>
        <authorList>
            <consortium name="US DOE Joint Genome Institute (JGI-PGF)"/>
            <person name="Walter F."/>
            <person name="Albersmeier A."/>
            <person name="Kalinowski J."/>
            <person name="Ruckert C."/>
        </authorList>
    </citation>
    <scope>NUCLEOTIDE SEQUENCE</scope>
    <source>
        <strain evidence="3">JCM 4790</strain>
    </source>
</reference>
<feature type="compositionally biased region" description="Low complexity" evidence="1">
    <location>
        <begin position="25"/>
        <end position="36"/>
    </location>
</feature>
<reference evidence="3" key="2">
    <citation type="submission" date="2020-09" db="EMBL/GenBank/DDBJ databases">
        <authorList>
            <person name="Sun Q."/>
            <person name="Ohkuma M."/>
        </authorList>
    </citation>
    <scope>NUCLEOTIDE SEQUENCE</scope>
    <source>
        <strain evidence="3">JCM 4790</strain>
    </source>
</reference>
<dbReference type="PANTHER" id="PTHR42912:SF93">
    <property type="entry name" value="N6-ADENOSINE-METHYLTRANSFERASE TMT1A"/>
    <property type="match status" value="1"/>
</dbReference>
<accession>A0A918NJB9</accession>
<protein>
    <submittedName>
        <fullName evidence="3">SAM-dependent methyltransferase</fullName>
    </submittedName>
</protein>
<name>A0A918NJB9_9ACTN</name>
<dbReference type="CDD" id="cd02440">
    <property type="entry name" value="AdoMet_MTases"/>
    <property type="match status" value="1"/>
</dbReference>
<dbReference type="PANTHER" id="PTHR42912">
    <property type="entry name" value="METHYLTRANSFERASE"/>
    <property type="match status" value="1"/>
</dbReference>
<keyword evidence="4" id="KW-1185">Reference proteome</keyword>
<dbReference type="Proteomes" id="UP000619244">
    <property type="component" value="Unassembled WGS sequence"/>
</dbReference>
<feature type="compositionally biased region" description="Basic and acidic residues" evidence="1">
    <location>
        <begin position="39"/>
        <end position="61"/>
    </location>
</feature>
<dbReference type="Gene3D" id="3.40.50.150">
    <property type="entry name" value="Vaccinia Virus protein VP39"/>
    <property type="match status" value="1"/>
</dbReference>
<evidence type="ECO:0000313" key="4">
    <source>
        <dbReference type="Proteomes" id="UP000619244"/>
    </source>
</evidence>
<sequence length="359" mass="37846">MPAAGRPPARPVPAEAVCGNGKESGAPAAAGAGWQPPGRPDERLAAMAHGHHDTAHRHGDHGPGPGNGQGHAHGHGHGADVDWAAMAPYLERGAELFAPLHAEAAAWLRRWQPEPELVVDAGSGPGVVTALLAEAFPRARTVAVDSSPYLLERARRRAERQGFADRLDTLEADLATGLDGLAYPADLIWASKAVHHVGDQRAALSVLAGRLAPGGVLALLEGGLPTRFLPRDFGLGRPGLQSRLDELEDRGFDRMRAELPGAVAEPEDWPALLAAAGLRHAATRTFLLDLPAPLPDAARAHVAATLAHRRDVLADGLDAEDLATVDRLLDPGDKESLHHRPDAFFLTAQTVYVGVRAEG</sequence>
<dbReference type="SUPFAM" id="SSF53335">
    <property type="entry name" value="S-adenosyl-L-methionine-dependent methyltransferases"/>
    <property type="match status" value="1"/>
</dbReference>
<evidence type="ECO:0000256" key="1">
    <source>
        <dbReference type="SAM" id="MobiDB-lite"/>
    </source>
</evidence>
<gene>
    <name evidence="3" type="ORF">GCM10010358_27930</name>
</gene>
<feature type="region of interest" description="Disordered" evidence="1">
    <location>
        <begin position="1"/>
        <end position="79"/>
    </location>
</feature>
<dbReference type="EMBL" id="BMVU01000010">
    <property type="protein sequence ID" value="GGX72004.1"/>
    <property type="molecule type" value="Genomic_DNA"/>
</dbReference>
<proteinExistence type="predicted"/>
<dbReference type="GO" id="GO:0032259">
    <property type="term" value="P:methylation"/>
    <property type="evidence" value="ECO:0007669"/>
    <property type="project" value="UniProtKB-KW"/>
</dbReference>